<protein>
    <submittedName>
        <fullName evidence="3">DUF1016 domain-containing protein</fullName>
    </submittedName>
</protein>
<organism evidence="3 4">
    <name type="scientific">Flavobacterium ranwuense</name>
    <dbReference type="NCBI Taxonomy" id="2541725"/>
    <lineage>
        <taxon>Bacteria</taxon>
        <taxon>Pseudomonadati</taxon>
        <taxon>Bacteroidota</taxon>
        <taxon>Flavobacteriia</taxon>
        <taxon>Flavobacteriales</taxon>
        <taxon>Flavobacteriaceae</taxon>
        <taxon>Flavobacterium</taxon>
    </lineage>
</organism>
<reference evidence="3 4" key="1">
    <citation type="submission" date="2019-03" db="EMBL/GenBank/DDBJ databases">
        <title>Novel species of Flavobacterium.</title>
        <authorList>
            <person name="Liu Q."/>
            <person name="Xin Y.-H."/>
        </authorList>
    </citation>
    <scope>NUCLEOTIDE SEQUENCE [LARGE SCALE GENOMIC DNA]</scope>
    <source>
        <strain evidence="3 4">LB2P22</strain>
    </source>
</reference>
<sequence>MKDEENTIPENLQNKILFSQVVALLQNARQQVLRTVNSTMVYTYFEIGRMIVEEEQNGKNRAEYGKQLLKGLSERLTTEFGKGFSVDNLQNMRKLFMTYSNYESLTSILQIQKSQSLTGELNTKIPQPLTGVSENQKAQSLISFFKLTWTHYVFLMRIDDINERRFYEIESEKYNWSVRELKRQYDSALYTRLALSRDVAGILKLSEQGQIIEKPKDLIKDPYILEFLGLPELHQYSESELEEEIINKLEHFLLELGHGFTFVARQNRITFDDKHFRIDLVFYNRILKCFVLIDLKIGELKHQDLGQMQMYVNYYDREMRLEDENKTIGIVLCQNKSDLVVEYTLPENNEQIFASKYKTILPSREDLIQLISESK</sequence>
<comment type="caution">
    <text evidence="3">The sequence shown here is derived from an EMBL/GenBank/DDBJ whole genome shotgun (WGS) entry which is preliminary data.</text>
</comment>
<dbReference type="PANTHER" id="PTHR30547">
    <property type="entry name" value="UNCHARACTERIZED PROTEIN YHCG-RELATED"/>
    <property type="match status" value="1"/>
</dbReference>
<keyword evidence="4" id="KW-1185">Reference proteome</keyword>
<feature type="domain" description="YhcG N-terminal" evidence="2">
    <location>
        <begin position="21"/>
        <end position="192"/>
    </location>
</feature>
<dbReference type="Proteomes" id="UP000294685">
    <property type="component" value="Unassembled WGS sequence"/>
</dbReference>
<dbReference type="InterPro" id="IPR053148">
    <property type="entry name" value="PD-DEXK-like_domain"/>
</dbReference>
<feature type="domain" description="YhcG PDDEXK nuclease" evidence="1">
    <location>
        <begin position="217"/>
        <end position="365"/>
    </location>
</feature>
<evidence type="ECO:0000313" key="3">
    <source>
        <dbReference type="EMBL" id="TDE28832.1"/>
    </source>
</evidence>
<proteinExistence type="predicted"/>
<dbReference type="InterPro" id="IPR009362">
    <property type="entry name" value="YhcG_C"/>
</dbReference>
<gene>
    <name evidence="3" type="ORF">E0I61_10595</name>
</gene>
<dbReference type="RefSeq" id="WP_132071310.1">
    <property type="nucleotide sequence ID" value="NZ_SMLH01000005.1"/>
</dbReference>
<dbReference type="InterPro" id="IPR011856">
    <property type="entry name" value="tRNA_endonuc-like_dom_sf"/>
</dbReference>
<dbReference type="EMBL" id="SMLH01000005">
    <property type="protein sequence ID" value="TDE28832.1"/>
    <property type="molecule type" value="Genomic_DNA"/>
</dbReference>
<accession>A0ABY2DQL8</accession>
<name>A0ABY2DQL8_9FLAO</name>
<evidence type="ECO:0000313" key="4">
    <source>
        <dbReference type="Proteomes" id="UP000294685"/>
    </source>
</evidence>
<dbReference type="Pfam" id="PF06250">
    <property type="entry name" value="YhcG_C"/>
    <property type="match status" value="1"/>
</dbReference>
<dbReference type="Pfam" id="PF17761">
    <property type="entry name" value="DUF1016_N"/>
    <property type="match status" value="1"/>
</dbReference>
<dbReference type="PANTHER" id="PTHR30547:SF5">
    <property type="entry name" value="NUCLEASE YHCG-RELATED"/>
    <property type="match status" value="1"/>
</dbReference>
<evidence type="ECO:0000259" key="1">
    <source>
        <dbReference type="Pfam" id="PF06250"/>
    </source>
</evidence>
<dbReference type="Gene3D" id="3.40.1350.10">
    <property type="match status" value="1"/>
</dbReference>
<dbReference type="InterPro" id="IPR041527">
    <property type="entry name" value="YhcG_N"/>
</dbReference>
<evidence type="ECO:0000259" key="2">
    <source>
        <dbReference type="Pfam" id="PF17761"/>
    </source>
</evidence>